<dbReference type="InterPro" id="IPR008266">
    <property type="entry name" value="Tyr_kinase_AS"/>
</dbReference>
<dbReference type="Proteomes" id="UP000198372">
    <property type="component" value="Unassembled WGS sequence"/>
</dbReference>
<accession>A0A238FA50</accession>
<dbReference type="STRING" id="269621.A0A238FA50"/>
<organism evidence="2 3">
    <name type="scientific">Microbotryum intermedium</name>
    <dbReference type="NCBI Taxonomy" id="269621"/>
    <lineage>
        <taxon>Eukaryota</taxon>
        <taxon>Fungi</taxon>
        <taxon>Dikarya</taxon>
        <taxon>Basidiomycota</taxon>
        <taxon>Pucciniomycotina</taxon>
        <taxon>Microbotryomycetes</taxon>
        <taxon>Microbotryales</taxon>
        <taxon>Microbotryaceae</taxon>
        <taxon>Microbotryum</taxon>
    </lineage>
</organism>
<dbReference type="GO" id="GO:0004672">
    <property type="term" value="F:protein kinase activity"/>
    <property type="evidence" value="ECO:0007669"/>
    <property type="project" value="InterPro"/>
</dbReference>
<reference evidence="3" key="1">
    <citation type="submission" date="2016-09" db="EMBL/GenBank/DDBJ databases">
        <authorList>
            <person name="Jeantristanb JTB J.-T."/>
            <person name="Ricardo R."/>
        </authorList>
    </citation>
    <scope>NUCLEOTIDE SEQUENCE [LARGE SCALE GENOMIC DNA]</scope>
</reference>
<feature type="region of interest" description="Disordered" evidence="1">
    <location>
        <begin position="107"/>
        <end position="183"/>
    </location>
</feature>
<dbReference type="EMBL" id="FMSP01000005">
    <property type="protein sequence ID" value="SCV70085.1"/>
    <property type="molecule type" value="Genomic_DNA"/>
</dbReference>
<protein>
    <submittedName>
        <fullName evidence="2">BQ2448_1479 protein</fullName>
    </submittedName>
</protein>
<dbReference type="OrthoDB" id="2538954at2759"/>
<dbReference type="InterPro" id="IPR011009">
    <property type="entry name" value="Kinase-like_dom_sf"/>
</dbReference>
<feature type="region of interest" description="Disordered" evidence="1">
    <location>
        <begin position="1"/>
        <end position="35"/>
    </location>
</feature>
<dbReference type="PROSITE" id="PS00109">
    <property type="entry name" value="PROTEIN_KINASE_TYR"/>
    <property type="match status" value="1"/>
</dbReference>
<proteinExistence type="predicted"/>
<keyword evidence="3" id="KW-1185">Reference proteome</keyword>
<feature type="compositionally biased region" description="Polar residues" evidence="1">
    <location>
        <begin position="174"/>
        <end position="183"/>
    </location>
</feature>
<feature type="compositionally biased region" description="Low complexity" evidence="1">
    <location>
        <begin position="18"/>
        <end position="32"/>
    </location>
</feature>
<evidence type="ECO:0000313" key="3">
    <source>
        <dbReference type="Proteomes" id="UP000198372"/>
    </source>
</evidence>
<dbReference type="AlphaFoldDB" id="A0A238FA50"/>
<dbReference type="SUPFAM" id="SSF56112">
    <property type="entry name" value="Protein kinase-like (PK-like)"/>
    <property type="match status" value="1"/>
</dbReference>
<evidence type="ECO:0000313" key="2">
    <source>
        <dbReference type="EMBL" id="SCV70085.1"/>
    </source>
</evidence>
<evidence type="ECO:0000256" key="1">
    <source>
        <dbReference type="SAM" id="MobiDB-lite"/>
    </source>
</evidence>
<sequence length="469" mass="51104">MHTRFRQGGGPLEEIQRPRPTSTSTTIAPSTTEQSARSLVEGRYSIILQELTRWVQPSPSTLGDAARAETLGIDLPMGSLAVSFFALTFDAVKAAPSPTRATVQRLVAATSRPSTQVRPAPDSDSDGRDGTYGARRTAKARKISSGTNATRRASNTPQGRARANDSSKPRTPPASDQTASAVLSSDPETFAGRCFTSAPTSAGWRPKTFSLPGLCLEPKSITVTKDRQFEIKASLSNGHWSTMSYTGTRRVDLVEIEFNIVSSVSSASPLSSRHLRGPESQVCEEELTDVRIPLGLSDWFESTADLRLEKLVGTGSTAGGWLANVIGTNRRSESPDTKVPLVDGPVLNKTYFLILVSCDFVCSVIRETLFYQQVFPHLPDHLRSYLPRYHGTYRGSNGNGYAMVFENVGTYMNARDAYGSPGQWWEIEEAFAKLGIIHTDVSAGNVLVRPNNGGFCLVDWGRSYFKPQV</sequence>
<feature type="compositionally biased region" description="Polar residues" evidence="1">
    <location>
        <begin position="144"/>
        <end position="158"/>
    </location>
</feature>
<gene>
    <name evidence="2" type="ORF">BQ2448_1479</name>
</gene>
<name>A0A238FA50_9BASI</name>